<organism evidence="1 2">
    <name type="scientific">Emiliania huxleyi (strain CCMP1516)</name>
    <dbReference type="NCBI Taxonomy" id="280463"/>
    <lineage>
        <taxon>Eukaryota</taxon>
        <taxon>Haptista</taxon>
        <taxon>Haptophyta</taxon>
        <taxon>Prymnesiophyceae</taxon>
        <taxon>Isochrysidales</taxon>
        <taxon>Noelaerhabdaceae</taxon>
        <taxon>Emiliania</taxon>
    </lineage>
</organism>
<dbReference type="OMA" id="LIHPIGV"/>
<evidence type="ECO:0008006" key="3">
    <source>
        <dbReference type="Google" id="ProtNLM"/>
    </source>
</evidence>
<name>A0A0D3IEV3_EMIH1</name>
<dbReference type="EnsemblProtists" id="EOD09788">
    <property type="protein sequence ID" value="EOD09788"/>
    <property type="gene ID" value="EMIHUDRAFT_216375"/>
</dbReference>
<dbReference type="Gene3D" id="3.40.50.1820">
    <property type="entry name" value="alpha/beta hydrolase"/>
    <property type="match status" value="1"/>
</dbReference>
<dbReference type="eggNOG" id="ENOG502S059">
    <property type="taxonomic scope" value="Eukaryota"/>
</dbReference>
<reference evidence="1" key="2">
    <citation type="submission" date="2024-10" db="UniProtKB">
        <authorList>
            <consortium name="EnsemblProtists"/>
        </authorList>
    </citation>
    <scope>IDENTIFICATION</scope>
</reference>
<dbReference type="RefSeq" id="XP_005762217.1">
    <property type="nucleotide sequence ID" value="XM_005762160.1"/>
</dbReference>
<accession>A0A0D3IEV3</accession>
<reference evidence="2" key="1">
    <citation type="journal article" date="2013" name="Nature">
        <title>Pan genome of the phytoplankton Emiliania underpins its global distribution.</title>
        <authorList>
            <person name="Read B.A."/>
            <person name="Kegel J."/>
            <person name="Klute M.J."/>
            <person name="Kuo A."/>
            <person name="Lefebvre S.C."/>
            <person name="Maumus F."/>
            <person name="Mayer C."/>
            <person name="Miller J."/>
            <person name="Monier A."/>
            <person name="Salamov A."/>
            <person name="Young J."/>
            <person name="Aguilar M."/>
            <person name="Claverie J.M."/>
            <person name="Frickenhaus S."/>
            <person name="Gonzalez K."/>
            <person name="Herman E.K."/>
            <person name="Lin Y.C."/>
            <person name="Napier J."/>
            <person name="Ogata H."/>
            <person name="Sarno A.F."/>
            <person name="Shmutz J."/>
            <person name="Schroeder D."/>
            <person name="de Vargas C."/>
            <person name="Verret F."/>
            <person name="von Dassow P."/>
            <person name="Valentin K."/>
            <person name="Van de Peer Y."/>
            <person name="Wheeler G."/>
            <person name="Dacks J.B."/>
            <person name="Delwiche C.F."/>
            <person name="Dyhrman S.T."/>
            <person name="Glockner G."/>
            <person name="John U."/>
            <person name="Richards T."/>
            <person name="Worden A.Z."/>
            <person name="Zhang X."/>
            <person name="Grigoriev I.V."/>
            <person name="Allen A.E."/>
            <person name="Bidle K."/>
            <person name="Borodovsky M."/>
            <person name="Bowler C."/>
            <person name="Brownlee C."/>
            <person name="Cock J.M."/>
            <person name="Elias M."/>
            <person name="Gladyshev V.N."/>
            <person name="Groth M."/>
            <person name="Guda C."/>
            <person name="Hadaegh A."/>
            <person name="Iglesias-Rodriguez M.D."/>
            <person name="Jenkins J."/>
            <person name="Jones B.M."/>
            <person name="Lawson T."/>
            <person name="Leese F."/>
            <person name="Lindquist E."/>
            <person name="Lobanov A."/>
            <person name="Lomsadze A."/>
            <person name="Malik S.B."/>
            <person name="Marsh M.E."/>
            <person name="Mackinder L."/>
            <person name="Mock T."/>
            <person name="Mueller-Roeber B."/>
            <person name="Pagarete A."/>
            <person name="Parker M."/>
            <person name="Probert I."/>
            <person name="Quesneville H."/>
            <person name="Raines C."/>
            <person name="Rensing S.A."/>
            <person name="Riano-Pachon D.M."/>
            <person name="Richier S."/>
            <person name="Rokitta S."/>
            <person name="Shiraiwa Y."/>
            <person name="Soanes D.M."/>
            <person name="van der Giezen M."/>
            <person name="Wahlund T.M."/>
            <person name="Williams B."/>
            <person name="Wilson W."/>
            <person name="Wolfe G."/>
            <person name="Wurch L.L."/>
        </authorList>
    </citation>
    <scope>NUCLEOTIDE SEQUENCE</scope>
</reference>
<proteinExistence type="predicted"/>
<keyword evidence="2" id="KW-1185">Reference proteome</keyword>
<dbReference type="HOGENOM" id="CLU_768341_0_0_1"/>
<dbReference type="SUPFAM" id="SSF53474">
    <property type="entry name" value="alpha/beta-Hydrolases"/>
    <property type="match status" value="1"/>
</dbReference>
<dbReference type="AlphaFoldDB" id="A0A0D3IEV3"/>
<dbReference type="KEGG" id="ehx:EMIHUDRAFT_216375"/>
<evidence type="ECO:0000313" key="2">
    <source>
        <dbReference type="Proteomes" id="UP000013827"/>
    </source>
</evidence>
<dbReference type="InterPro" id="IPR029058">
    <property type="entry name" value="AB_hydrolase_fold"/>
</dbReference>
<dbReference type="GeneID" id="17255989"/>
<dbReference type="PaxDb" id="2903-EOD09788"/>
<dbReference type="Proteomes" id="UP000013827">
    <property type="component" value="Unassembled WGS sequence"/>
</dbReference>
<protein>
    <recommendedName>
        <fullName evidence="3">AB hydrolase-1 domain-containing protein</fullName>
    </recommendedName>
</protein>
<evidence type="ECO:0000313" key="1">
    <source>
        <dbReference type="EnsemblProtists" id="EOD09788"/>
    </source>
</evidence>
<sequence>MGLLSGAGSALLSAPALNFYHHDGWRLAFRHRPAAKGHEQDAPLLLIHPVGVGLSAWFWERMMDRWDGGAVYAPDLIGCGASDEWAPDERGMFLPLDWSRGVEALWQQHVRQPCVVVAQGGLAPVGVQLAAREADDWSGAAAVSRLVLAAPPTWADMTTAVPEADLRRNYDALRSPLGDAALGTIESRWAIRTFSDLFLGKDHLTQAWLEAAVAGCGQPRRAPIQAFNAGLLQARSFEPELTSLRQPTLVLAGRRTPIAAGIGRVRTCRLETIRGANVLPWEAPAETCATIAKFCAD</sequence>